<sequence length="404" mass="44463">MNQRRPYDGAANGLLSEQGETRLFSLSPSPSLDAFTAICSQKATSEHCPLAACIKDNVPIYNLAPFPTTTSDERSALQDEWYRVLLHGPGVFVTKSLYSDTELIDRVSRVFHGIIQKEKQTATTHGDHFAGAGKNDRIWNSFSKHGLEDPTSFLRYYSNPYLGLISSAWLGPGYRVTAQVNNVKPGAAAQVCHRDYHLGFMSTERCSEVPRAMQVASQCLTLQGAVAHVDVPVESGPTRLLPFSQTFSAGYMAYRLPEFNEFFLENYVALPLEKGDGLFFNPALFHAAGTNQSADINRLANLLQISSAFGKPMESIDARPLLGACWEDLQRLYKENGLSDEVKAFVAAIAEGYPFPTNLDRNPPRADGMAPASEQDIILKCLVTGERKNGVLEALDSHRRAAQP</sequence>
<dbReference type="SUPFAM" id="SSF51197">
    <property type="entry name" value="Clavaminate synthase-like"/>
    <property type="match status" value="1"/>
</dbReference>
<dbReference type="Gene3D" id="2.60.120.620">
    <property type="entry name" value="q2cbj1_9rhob like domain"/>
    <property type="match status" value="1"/>
</dbReference>
<dbReference type="Pfam" id="PF05721">
    <property type="entry name" value="PhyH"/>
    <property type="match status" value="1"/>
</dbReference>
<name>A0A2S4KY17_9HYPO</name>
<dbReference type="EMBL" id="PKSG01000470">
    <property type="protein sequence ID" value="POR35073.1"/>
    <property type="molecule type" value="Genomic_DNA"/>
</dbReference>
<organism evidence="1 2">
    <name type="scientific">Tolypocladium paradoxum</name>
    <dbReference type="NCBI Taxonomy" id="94208"/>
    <lineage>
        <taxon>Eukaryota</taxon>
        <taxon>Fungi</taxon>
        <taxon>Dikarya</taxon>
        <taxon>Ascomycota</taxon>
        <taxon>Pezizomycotina</taxon>
        <taxon>Sordariomycetes</taxon>
        <taxon>Hypocreomycetidae</taxon>
        <taxon>Hypocreales</taxon>
        <taxon>Ophiocordycipitaceae</taxon>
        <taxon>Tolypocladium</taxon>
    </lineage>
</organism>
<gene>
    <name evidence="1" type="ORF">TPAR_04726</name>
</gene>
<dbReference type="STRING" id="94208.A0A2S4KY17"/>
<accession>A0A2S4KY17</accession>
<reference evidence="1 2" key="1">
    <citation type="submission" date="2018-01" db="EMBL/GenBank/DDBJ databases">
        <title>Harnessing the power of phylogenomics to disentangle the directionality and signatures of interkingdom host jumping in the parasitic fungal genus Tolypocladium.</title>
        <authorList>
            <person name="Quandt C.A."/>
            <person name="Patterson W."/>
            <person name="Spatafora J.W."/>
        </authorList>
    </citation>
    <scope>NUCLEOTIDE SEQUENCE [LARGE SCALE GENOMIC DNA]</scope>
    <source>
        <strain evidence="1 2">NRBC 100945</strain>
    </source>
</reference>
<evidence type="ECO:0000313" key="1">
    <source>
        <dbReference type="EMBL" id="POR35073.1"/>
    </source>
</evidence>
<evidence type="ECO:0008006" key="3">
    <source>
        <dbReference type="Google" id="ProtNLM"/>
    </source>
</evidence>
<dbReference type="AlphaFoldDB" id="A0A2S4KY17"/>
<dbReference type="PANTHER" id="PTHR21308">
    <property type="entry name" value="PHYTANOYL-COA ALPHA-HYDROXYLASE"/>
    <property type="match status" value="1"/>
</dbReference>
<evidence type="ECO:0000313" key="2">
    <source>
        <dbReference type="Proteomes" id="UP000237481"/>
    </source>
</evidence>
<proteinExistence type="predicted"/>
<dbReference type="InterPro" id="IPR047128">
    <property type="entry name" value="PhyH"/>
</dbReference>
<dbReference type="Proteomes" id="UP000237481">
    <property type="component" value="Unassembled WGS sequence"/>
</dbReference>
<dbReference type="PANTHER" id="PTHR21308:SF8">
    <property type="entry name" value="PHYTANOYL-COA DIOXYGENASE FAMILY PROTEIN (AFU_ORTHOLOGUE AFUA_2G09620)"/>
    <property type="match status" value="1"/>
</dbReference>
<dbReference type="GO" id="GO:0001561">
    <property type="term" value="P:fatty acid alpha-oxidation"/>
    <property type="evidence" value="ECO:0007669"/>
    <property type="project" value="InterPro"/>
</dbReference>
<protein>
    <recommendedName>
        <fullName evidence="3">Phytanoyl-CoA dioxygenase</fullName>
    </recommendedName>
</protein>
<keyword evidence="2" id="KW-1185">Reference proteome</keyword>
<dbReference type="GO" id="GO:0048244">
    <property type="term" value="F:phytanoyl-CoA dioxygenase activity"/>
    <property type="evidence" value="ECO:0007669"/>
    <property type="project" value="InterPro"/>
</dbReference>
<dbReference type="OrthoDB" id="187894at2759"/>
<dbReference type="InterPro" id="IPR008775">
    <property type="entry name" value="Phytyl_CoA_dOase-like"/>
</dbReference>
<comment type="caution">
    <text evidence="1">The sequence shown here is derived from an EMBL/GenBank/DDBJ whole genome shotgun (WGS) entry which is preliminary data.</text>
</comment>